<dbReference type="EMBL" id="CP000606">
    <property type="protein sequence ID" value="ABO25385.1"/>
    <property type="molecule type" value="Genomic_DNA"/>
</dbReference>
<dbReference type="Proteomes" id="UP000001558">
    <property type="component" value="Chromosome"/>
</dbReference>
<keyword evidence="3" id="KW-0732">Signal</keyword>
<dbReference type="CDD" id="cd16325">
    <property type="entry name" value="LolA"/>
    <property type="match status" value="1"/>
</dbReference>
<dbReference type="STRING" id="323850.Shew_3519"/>
<dbReference type="KEGG" id="slo:Shew_3519"/>
<evidence type="ECO:0000256" key="3">
    <source>
        <dbReference type="ARBA" id="ARBA00022729"/>
    </source>
</evidence>
<dbReference type="GO" id="GO:0015031">
    <property type="term" value="P:protein transport"/>
    <property type="evidence" value="ECO:0007669"/>
    <property type="project" value="UniProtKB-KW"/>
</dbReference>
<dbReference type="Pfam" id="PF19574">
    <property type="entry name" value="LolA_3"/>
    <property type="match status" value="1"/>
</dbReference>
<protein>
    <submittedName>
        <fullName evidence="5">Outer membrane lipoprotein carrier protein LolA</fullName>
    </submittedName>
</protein>
<dbReference type="OrthoDB" id="5700849at2"/>
<dbReference type="AlphaFoldDB" id="A3QIT7"/>
<evidence type="ECO:0000256" key="1">
    <source>
        <dbReference type="ARBA" id="ARBA00011245"/>
    </source>
</evidence>
<organism evidence="5 6">
    <name type="scientific">Shewanella loihica (strain ATCC BAA-1088 / PV-4)</name>
    <dbReference type="NCBI Taxonomy" id="323850"/>
    <lineage>
        <taxon>Bacteria</taxon>
        <taxon>Pseudomonadati</taxon>
        <taxon>Pseudomonadota</taxon>
        <taxon>Gammaproteobacteria</taxon>
        <taxon>Alteromonadales</taxon>
        <taxon>Shewanellaceae</taxon>
        <taxon>Shewanella</taxon>
    </lineage>
</organism>
<sequence precursor="true">MMTPWFHRITWLHRITCLHRTAKAGLFCLLFCPMFCLSLVSFVTLAEQSTDYEALFKAPADNAALSKLVTRLGGGESARGAFTQSRYLKVLKKPLVSRGEFLFQDKLGIAWLQTAPFPSGLVLTQNTLVQIDADGNRQISHADDNPQAGAMAQMMPKLMSALLGGDLAPLEAQFTLHLQQQAECWQLGLEPIDPLIKQAMPRIVLQGSEQLESLSLLDNRGDLSVIEFNALAQRPLTADEQAYFKLDADPRPATEAR</sequence>
<name>A3QIT7_SHELP</name>
<dbReference type="InterPro" id="IPR004564">
    <property type="entry name" value="OM_lipoprot_carrier_LolA-like"/>
</dbReference>
<evidence type="ECO:0000313" key="5">
    <source>
        <dbReference type="EMBL" id="ABO25385.1"/>
    </source>
</evidence>
<keyword evidence="6" id="KW-1185">Reference proteome</keyword>
<evidence type="ECO:0000313" key="6">
    <source>
        <dbReference type="Proteomes" id="UP000001558"/>
    </source>
</evidence>
<dbReference type="Gene3D" id="2.50.20.10">
    <property type="entry name" value="Lipoprotein localisation LolA/LolB/LppX"/>
    <property type="match status" value="1"/>
</dbReference>
<gene>
    <name evidence="5" type="ordered locus">Shew_3519</name>
</gene>
<keyword evidence="2" id="KW-0813">Transport</keyword>
<dbReference type="eggNOG" id="COG2834">
    <property type="taxonomic scope" value="Bacteria"/>
</dbReference>
<keyword evidence="5" id="KW-0449">Lipoprotein</keyword>
<accession>A3QIT7</accession>
<evidence type="ECO:0000256" key="2">
    <source>
        <dbReference type="ARBA" id="ARBA00022448"/>
    </source>
</evidence>
<comment type="subunit">
    <text evidence="1">Monomer.</text>
</comment>
<dbReference type="InterPro" id="IPR029046">
    <property type="entry name" value="LolA/LolB/LppX"/>
</dbReference>
<proteinExistence type="predicted"/>
<reference evidence="5 6" key="1">
    <citation type="submission" date="2007-03" db="EMBL/GenBank/DDBJ databases">
        <title>Complete sequence of Shewanella loihica PV-4.</title>
        <authorList>
            <consortium name="US DOE Joint Genome Institute"/>
            <person name="Copeland A."/>
            <person name="Lucas S."/>
            <person name="Lapidus A."/>
            <person name="Barry K."/>
            <person name="Detter J.C."/>
            <person name="Glavina del Rio T."/>
            <person name="Hammon N."/>
            <person name="Israni S."/>
            <person name="Dalin E."/>
            <person name="Tice H."/>
            <person name="Pitluck S."/>
            <person name="Chain P."/>
            <person name="Malfatti S."/>
            <person name="Shin M."/>
            <person name="Vergez L."/>
            <person name="Schmutz J."/>
            <person name="Larimer F."/>
            <person name="Land M."/>
            <person name="Hauser L."/>
            <person name="Kyrpides N."/>
            <person name="Mikhailova N."/>
            <person name="Romine M.F."/>
            <person name="Serres G."/>
            <person name="Fredrickson J."/>
            <person name="Tiedje J."/>
            <person name="Richardson P."/>
        </authorList>
    </citation>
    <scope>NUCLEOTIDE SEQUENCE [LARGE SCALE GENOMIC DNA]</scope>
    <source>
        <strain evidence="6">ATCC BAA-1088 / PV-4</strain>
    </source>
</reference>
<evidence type="ECO:0000256" key="4">
    <source>
        <dbReference type="ARBA" id="ARBA00022927"/>
    </source>
</evidence>
<keyword evidence="4" id="KW-0653">Protein transport</keyword>
<dbReference type="SUPFAM" id="SSF89392">
    <property type="entry name" value="Prokaryotic lipoproteins and lipoprotein localization factors"/>
    <property type="match status" value="1"/>
</dbReference>
<dbReference type="HOGENOM" id="CLU_091014_3_0_6"/>
<dbReference type="RefSeq" id="WP_011867314.1">
    <property type="nucleotide sequence ID" value="NC_009092.1"/>
</dbReference>